<evidence type="ECO:0000259" key="6">
    <source>
        <dbReference type="PROSITE" id="PS50863"/>
    </source>
</evidence>
<feature type="domain" description="TF-B3" evidence="6">
    <location>
        <begin position="15"/>
        <end position="109"/>
    </location>
</feature>
<evidence type="ECO:0000256" key="5">
    <source>
        <dbReference type="ARBA" id="ARBA00023242"/>
    </source>
</evidence>
<gene>
    <name evidence="7" type="primary">LOC107819583</name>
</gene>
<dbReference type="KEGG" id="nta:107819583"/>
<dbReference type="SMR" id="A0A1S4CJ43"/>
<evidence type="ECO:0000256" key="3">
    <source>
        <dbReference type="ARBA" id="ARBA00023125"/>
    </source>
</evidence>
<keyword evidence="3" id="KW-0238">DNA-binding</keyword>
<dbReference type="PaxDb" id="4097-A0A1S4CJ43"/>
<dbReference type="OrthoDB" id="912105at2759"/>
<organism evidence="7">
    <name type="scientific">Nicotiana tabacum</name>
    <name type="common">Common tobacco</name>
    <dbReference type="NCBI Taxonomy" id="4097"/>
    <lineage>
        <taxon>Eukaryota</taxon>
        <taxon>Viridiplantae</taxon>
        <taxon>Streptophyta</taxon>
        <taxon>Embryophyta</taxon>
        <taxon>Tracheophyta</taxon>
        <taxon>Spermatophyta</taxon>
        <taxon>Magnoliopsida</taxon>
        <taxon>eudicotyledons</taxon>
        <taxon>Gunneridae</taxon>
        <taxon>Pentapetalae</taxon>
        <taxon>asterids</taxon>
        <taxon>lamiids</taxon>
        <taxon>Solanales</taxon>
        <taxon>Solanaceae</taxon>
        <taxon>Nicotianoideae</taxon>
        <taxon>Nicotianeae</taxon>
        <taxon>Nicotiana</taxon>
    </lineage>
</organism>
<name>A0A1S4CJ43_TOBAC</name>
<dbReference type="GO" id="GO:0005634">
    <property type="term" value="C:nucleus"/>
    <property type="evidence" value="ECO:0007669"/>
    <property type="project" value="UniProtKB-SubCell"/>
</dbReference>
<dbReference type="InterPro" id="IPR003340">
    <property type="entry name" value="B3_DNA-bd"/>
</dbReference>
<dbReference type="OMA" id="NFRVIIF"/>
<dbReference type="PANTHER" id="PTHR31920:SF122">
    <property type="entry name" value="B3 DOMAIN-CONTAINING PROTEIN REM23"/>
    <property type="match status" value="1"/>
</dbReference>
<protein>
    <submittedName>
        <fullName evidence="7">B3 domain-containing protein Os01g0723500-like</fullName>
    </submittedName>
</protein>
<accession>A0A1S4CJ43</accession>
<dbReference type="CDD" id="cd10017">
    <property type="entry name" value="B3_DNA"/>
    <property type="match status" value="1"/>
</dbReference>
<dbReference type="SUPFAM" id="SSF101936">
    <property type="entry name" value="DNA-binding pseudobarrel domain"/>
    <property type="match status" value="1"/>
</dbReference>
<dbReference type="AlphaFoldDB" id="A0A1S4CJ43"/>
<keyword evidence="5" id="KW-0539">Nucleus</keyword>
<evidence type="ECO:0000256" key="4">
    <source>
        <dbReference type="ARBA" id="ARBA00023163"/>
    </source>
</evidence>
<sequence length="113" mass="13239">MVRKSSSSSIPRDDSPCFYKVIFDPRVEELRIPPEFVKHITEEATETTILKGPSGKHWNMKLREDEEGLFFNAGGWNKFAREQQLEEGDFLLFQYDGNITFHVRIFNKNGLER</sequence>
<dbReference type="InterPro" id="IPR015300">
    <property type="entry name" value="DNA-bd_pseudobarrel_sf"/>
</dbReference>
<dbReference type="STRING" id="4097.A0A1S4CJ43"/>
<reference evidence="7" key="1">
    <citation type="submission" date="2025-08" db="UniProtKB">
        <authorList>
            <consortium name="RefSeq"/>
        </authorList>
    </citation>
    <scope>IDENTIFICATION</scope>
</reference>
<dbReference type="Pfam" id="PF02362">
    <property type="entry name" value="B3"/>
    <property type="match status" value="1"/>
</dbReference>
<dbReference type="InterPro" id="IPR050655">
    <property type="entry name" value="Plant_B3_domain"/>
</dbReference>
<proteinExistence type="predicted"/>
<dbReference type="Gene3D" id="2.40.330.10">
    <property type="entry name" value="DNA-binding pseudobarrel domain"/>
    <property type="match status" value="1"/>
</dbReference>
<comment type="subcellular location">
    <subcellularLocation>
        <location evidence="1">Nucleus</location>
    </subcellularLocation>
</comment>
<evidence type="ECO:0000256" key="2">
    <source>
        <dbReference type="ARBA" id="ARBA00023015"/>
    </source>
</evidence>
<keyword evidence="4" id="KW-0804">Transcription</keyword>
<dbReference type="PROSITE" id="PS50863">
    <property type="entry name" value="B3"/>
    <property type="match status" value="1"/>
</dbReference>
<dbReference type="SMART" id="SM01019">
    <property type="entry name" value="B3"/>
    <property type="match status" value="1"/>
</dbReference>
<dbReference type="RefSeq" id="XP_016501188.1">
    <property type="nucleotide sequence ID" value="XM_016645702.1"/>
</dbReference>
<evidence type="ECO:0000313" key="7">
    <source>
        <dbReference type="RefSeq" id="XP_016501188.1"/>
    </source>
</evidence>
<keyword evidence="2" id="KW-0805">Transcription regulation</keyword>
<evidence type="ECO:0000256" key="1">
    <source>
        <dbReference type="ARBA" id="ARBA00004123"/>
    </source>
</evidence>
<dbReference type="GO" id="GO:0003677">
    <property type="term" value="F:DNA binding"/>
    <property type="evidence" value="ECO:0007669"/>
    <property type="project" value="UniProtKB-KW"/>
</dbReference>
<dbReference type="PANTHER" id="PTHR31920">
    <property type="entry name" value="B3 DOMAIN-CONTAINING"/>
    <property type="match status" value="1"/>
</dbReference>